<dbReference type="Proteomes" id="UP001430065">
    <property type="component" value="Unassembled WGS sequence"/>
</dbReference>
<dbReference type="CDD" id="cd05399">
    <property type="entry name" value="NT_Rel-Spo_like"/>
    <property type="match status" value="1"/>
</dbReference>
<dbReference type="EMBL" id="JADIKC010000005">
    <property type="protein sequence ID" value="MBM7122128.1"/>
    <property type="molecule type" value="Genomic_DNA"/>
</dbReference>
<name>A0ABS2JUI1_9GAMM</name>
<dbReference type="InterPro" id="IPR007685">
    <property type="entry name" value="RelA_SpoT"/>
</dbReference>
<organism evidence="2 3">
    <name type="scientific">Dyella kyungheensis</name>
    <dbReference type="NCBI Taxonomy" id="1242174"/>
    <lineage>
        <taxon>Bacteria</taxon>
        <taxon>Pseudomonadati</taxon>
        <taxon>Pseudomonadota</taxon>
        <taxon>Gammaproteobacteria</taxon>
        <taxon>Lysobacterales</taxon>
        <taxon>Rhodanobacteraceae</taxon>
        <taxon>Dyella</taxon>
    </lineage>
</organism>
<proteinExistence type="predicted"/>
<keyword evidence="3" id="KW-1185">Reference proteome</keyword>
<feature type="domain" description="RelA/SpoT" evidence="1">
    <location>
        <begin position="42"/>
        <end position="164"/>
    </location>
</feature>
<dbReference type="Gene3D" id="3.30.460.10">
    <property type="entry name" value="Beta Polymerase, domain 2"/>
    <property type="match status" value="1"/>
</dbReference>
<dbReference type="InterPro" id="IPR043519">
    <property type="entry name" value="NT_sf"/>
</dbReference>
<evidence type="ECO:0000313" key="3">
    <source>
        <dbReference type="Proteomes" id="UP001430065"/>
    </source>
</evidence>
<dbReference type="SUPFAM" id="SSF81301">
    <property type="entry name" value="Nucleotidyltransferase"/>
    <property type="match status" value="1"/>
</dbReference>
<sequence>MIIPPALEAKHAYVLHYINATAERVRDIVSGYCNEQGFAYLGRVKALDSLAEKLETGRFERWSQLEDLFACAIVIPTLLDEARILEHLRANFREVKCLERGTTRKDPSVFRFDATRFIGELRHPPGEAPTNLQGIKFEIQIRTAFEHAWSVTTHALAYKGSDAQWRHKRLAAQLRAAVEQLDQVVLGFEQWAGAIKEQRWSEIDEQALINEFMTNAIEQGKIPSEAIPSSLVRFSENLRNMIVAGSKRPHWNEGYEGKIRAALQRLGAEMDTLGESAFPRSLSLFQFCLGVFSKNNIFDRKLGERFVVVVTNELQSLYPEAEGFVEKKFDFEDAA</sequence>
<gene>
    <name evidence="2" type="ORF">ISP20_13265</name>
</gene>
<evidence type="ECO:0000313" key="2">
    <source>
        <dbReference type="EMBL" id="MBM7122128.1"/>
    </source>
</evidence>
<reference evidence="2 3" key="1">
    <citation type="submission" date="2020-10" db="EMBL/GenBank/DDBJ databases">
        <title>Phylogeny of dyella-like bacteria.</title>
        <authorList>
            <person name="Fu J."/>
        </authorList>
    </citation>
    <scope>NUCLEOTIDE SEQUENCE [LARGE SCALE GENOMIC DNA]</scope>
    <source>
        <strain evidence="2 3">THG-B117</strain>
    </source>
</reference>
<dbReference type="Pfam" id="PF04607">
    <property type="entry name" value="RelA_SpoT"/>
    <property type="match status" value="1"/>
</dbReference>
<dbReference type="RefSeq" id="WP_204636560.1">
    <property type="nucleotide sequence ID" value="NZ_JADIKC010000005.1"/>
</dbReference>
<evidence type="ECO:0000259" key="1">
    <source>
        <dbReference type="SMART" id="SM00954"/>
    </source>
</evidence>
<protein>
    <recommendedName>
        <fullName evidence="1">RelA/SpoT domain-containing protein</fullName>
    </recommendedName>
</protein>
<comment type="caution">
    <text evidence="2">The sequence shown here is derived from an EMBL/GenBank/DDBJ whole genome shotgun (WGS) entry which is preliminary data.</text>
</comment>
<accession>A0ABS2JUI1</accession>
<dbReference type="SMART" id="SM00954">
    <property type="entry name" value="RelA_SpoT"/>
    <property type="match status" value="1"/>
</dbReference>